<feature type="transmembrane region" description="Helical" evidence="1">
    <location>
        <begin position="6"/>
        <end position="26"/>
    </location>
</feature>
<evidence type="ECO:0000313" key="3">
    <source>
        <dbReference type="Proteomes" id="UP000612746"/>
    </source>
</evidence>
<protein>
    <submittedName>
        <fullName evidence="2">Uncharacterized protein</fullName>
    </submittedName>
</protein>
<dbReference type="EMBL" id="JAEPRA010000016">
    <property type="protein sequence ID" value="KAG2174678.1"/>
    <property type="molecule type" value="Genomic_DNA"/>
</dbReference>
<reference evidence="2" key="1">
    <citation type="submission" date="2020-12" db="EMBL/GenBank/DDBJ databases">
        <title>Metabolic potential, ecology and presence of endohyphal bacteria is reflected in genomic diversity of Mucoromycotina.</title>
        <authorList>
            <person name="Muszewska A."/>
            <person name="Okrasinska A."/>
            <person name="Steczkiewicz K."/>
            <person name="Drgas O."/>
            <person name="Orlowska M."/>
            <person name="Perlinska-Lenart U."/>
            <person name="Aleksandrzak-Piekarczyk T."/>
            <person name="Szatraj K."/>
            <person name="Zielenkiewicz U."/>
            <person name="Pilsyk S."/>
            <person name="Malc E."/>
            <person name="Mieczkowski P."/>
            <person name="Kruszewska J.S."/>
            <person name="Biernat P."/>
            <person name="Pawlowska J."/>
        </authorList>
    </citation>
    <scope>NUCLEOTIDE SEQUENCE</scope>
    <source>
        <strain evidence="2">WA0000051536</strain>
    </source>
</reference>
<name>A0A8H7PIP2_9FUNG</name>
<evidence type="ECO:0000313" key="2">
    <source>
        <dbReference type="EMBL" id="KAG2174678.1"/>
    </source>
</evidence>
<evidence type="ECO:0000256" key="1">
    <source>
        <dbReference type="SAM" id="Phobius"/>
    </source>
</evidence>
<keyword evidence="1" id="KW-0812">Transmembrane</keyword>
<keyword evidence="3" id="KW-1185">Reference proteome</keyword>
<accession>A0A8H7PIP2</accession>
<sequence length="160" mass="18629">MENSAFPWIHFVIYSVYAVVGTFGILRVYSKAKIFTIASWTFLLLALPWDITDLVMANELQNHAHIHCYNYNEPPDLKAILNFDISCDEIKLAPPVVGVVTIMLLLLKLYYGVVITAWTLRLRADEQYAKTMEESCEPSWVDYNNNENIMQHYFEPVKRY</sequence>
<organism evidence="2 3">
    <name type="scientific">Umbelopsis vinacea</name>
    <dbReference type="NCBI Taxonomy" id="44442"/>
    <lineage>
        <taxon>Eukaryota</taxon>
        <taxon>Fungi</taxon>
        <taxon>Fungi incertae sedis</taxon>
        <taxon>Mucoromycota</taxon>
        <taxon>Mucoromycotina</taxon>
        <taxon>Umbelopsidomycetes</taxon>
        <taxon>Umbelopsidales</taxon>
        <taxon>Umbelopsidaceae</taxon>
        <taxon>Umbelopsis</taxon>
    </lineage>
</organism>
<dbReference type="AlphaFoldDB" id="A0A8H7PIP2"/>
<keyword evidence="1" id="KW-0472">Membrane</keyword>
<feature type="transmembrane region" description="Helical" evidence="1">
    <location>
        <begin position="96"/>
        <end position="120"/>
    </location>
</feature>
<dbReference type="OrthoDB" id="2364176at2759"/>
<dbReference type="Proteomes" id="UP000612746">
    <property type="component" value="Unassembled WGS sequence"/>
</dbReference>
<gene>
    <name evidence="2" type="ORF">INT44_006942</name>
</gene>
<proteinExistence type="predicted"/>
<feature type="transmembrane region" description="Helical" evidence="1">
    <location>
        <begin position="33"/>
        <end position="51"/>
    </location>
</feature>
<comment type="caution">
    <text evidence="2">The sequence shown here is derived from an EMBL/GenBank/DDBJ whole genome shotgun (WGS) entry which is preliminary data.</text>
</comment>
<keyword evidence="1" id="KW-1133">Transmembrane helix</keyword>